<dbReference type="PANTHER" id="PTHR16166">
    <property type="entry name" value="VACUOLAR PROTEIN SORTING-ASSOCIATED PROTEIN VPS13"/>
    <property type="match status" value="1"/>
</dbReference>
<proteinExistence type="inferred from homology"/>
<dbReference type="GO" id="GO:0045053">
    <property type="term" value="P:protein retention in Golgi apparatus"/>
    <property type="evidence" value="ECO:0007669"/>
    <property type="project" value="TreeGrafter"/>
</dbReference>
<evidence type="ECO:0000256" key="1">
    <source>
        <dbReference type="ARBA" id="ARBA00006545"/>
    </source>
</evidence>
<reference evidence="2" key="1">
    <citation type="submission" date="2021-01" db="EMBL/GenBank/DDBJ databases">
        <authorList>
            <person name="Corre E."/>
            <person name="Pelletier E."/>
            <person name="Niang G."/>
            <person name="Scheremetjew M."/>
            <person name="Finn R."/>
            <person name="Kale V."/>
            <person name="Holt S."/>
            <person name="Cochrane G."/>
            <person name="Meng A."/>
            <person name="Brown T."/>
            <person name="Cohen L."/>
        </authorList>
    </citation>
    <scope>NUCLEOTIDE SEQUENCE</scope>
    <source>
        <strain evidence="2">308</strain>
    </source>
</reference>
<evidence type="ECO:0000313" key="2">
    <source>
        <dbReference type="EMBL" id="CAD8900733.1"/>
    </source>
</evidence>
<name>A0A7S1G1Z5_9STRA</name>
<protein>
    <submittedName>
        <fullName evidence="2">Uncharacterized protein</fullName>
    </submittedName>
</protein>
<gene>
    <name evidence="2" type="ORF">CHYS00102_LOCUS27950</name>
</gene>
<organism evidence="2">
    <name type="scientific">Corethron hystrix</name>
    <dbReference type="NCBI Taxonomy" id="216773"/>
    <lineage>
        <taxon>Eukaryota</taxon>
        <taxon>Sar</taxon>
        <taxon>Stramenopiles</taxon>
        <taxon>Ochrophyta</taxon>
        <taxon>Bacillariophyta</taxon>
        <taxon>Coscinodiscophyceae</taxon>
        <taxon>Corethrophycidae</taxon>
        <taxon>Corethrales</taxon>
        <taxon>Corethraceae</taxon>
        <taxon>Corethron</taxon>
    </lineage>
</organism>
<sequence>MYRKRMLFLRKDYMDVSLHLGQVVDAGGSNVANMNMENDDDNVVTTSVQSSSKLYVAVNMELFSLLLCGENLKDPLLSLVASDSYMSMSNSPDECDDGGKFDASFTLHNLEIKDKRVGYIHRPFRKLFSQRFDDDDEKEEGHKDVFQLTYSSLNTGLQEICVQIGNPYIVAIPDVLVCVLDTFCDPRSTNQMTSNETQEIGHEEVLEYVPEPRAVSSDLAITTSQKNMPKDLVSDCTNQMTSNETQEIGHDEVLEYVPEPRAVSSDLAITTSQKNMPKDLVSDCTNQMTSNETQEIGHEEVLEYVPEPRAVSSDLAITTSQKKMPKDLVSDCKVAASERIMSKIKFSIRSGDTGFVLIDLGNKDHECDEKNQSTHIWTEAVVMRGKIGAAVDIEKDNCDAIVTLNSQFDALDFQIYTATGVDHCHPVQIMEPTNLTILCTSSSDVDGTTSVDLNILSNRATHVYFSMQNAALLLQIISSVQASLSQPPEDDVVQDPLRGVLTDAEVSHLESLVLALESSETVDSQDTDRSLSSRRSRRSAFVTTLDGAALAEENLAMLPPAKGKILKLQAKITLSDTSFCMINDLMGADQALFKLQIPNVLLVTDAILDLTSLESSKGYVSADFSATSFYFDFSSNDWNRLLKHPFEMTMQAKRFQDEQSKNCRMSTQIGIEARECEISFSEQFLINLGFTERMWTAFTQASLDSSMELESNTPTSLSGKEKFFSMHTPYRVRNYMEYTLELKIDEEVVGKCPTGKELQFRFKLPKGEGIGGKRLYGSELLKPRSIVLSFLDTNGYVDGRNRIFIDNIDEKNPQSYILNEKTVAFTEFSIIDRVTVISIKSQVLIHNYTNFYLGVAMNKLPVIENVGMCVPQVKNIDSIRSTSIGIPLASLGLYDEGEVSFSGFTICICCRTYDNRAMATDENLTQKLNVDEWGTITVPPKLTILRQLQNRMYDKTSEVSCGLVTTDGLVDSIVLNVTFHISDVGGEPCIDIDIQPRCIIENNLPIAIELKTPMPNTHSDKSRCIDDFTFHQLIPENRIHVYTRGPSLAFGVHCLENLVNGTPSTWTDWITIPLGLKVGLVDNSNHIFPFVDDEVGGNHFLVSKVKSSNSSCDLVPKMSLHAVNVAQDHIGDVTFCLVNKVSSSDNDSIQSMLSSNQFSRLVSRSPCSVFEKGRYKLTILPGEDACVQICRSFNNHITRTSMPFMISDIDISQGGIQSNAITSNYGLKFGYFAYREFSLFGSTIHIIPEFLFFNGSDQTVEVTNVASDADTISLAPGKTCPLESQDELNLNIKILGIDGTVSNIKVDDIGLKVAWIMSKEKILGSIDIQTVTGDTNARTIIKLGNLKMHGNVLLKTNNSFLGNDIFRFRVQLPAFDFTLVDFTKKKHRSEVAIISLKGVLLDYQRIFMHHLNKDDEMLFTIAKTRLTSKVRSFSIIDCQADNEFRNVFLSPPRLPAFTFIVQFQDSDVPNMIHVNSSKIELASSGGHRNGTFIINTEEKFLWGLLDFFSRTNDAISDMVGKDIEITNISQSFDYAPPQGDLLIYIKKLYISPVTLQISFKRCPEEDRYSRIEGNTKAKLLNYLTTQLKFTLDKADLNFRGYSVRDKRGTLGEIADIISAYYALNLKKMWFRIITAVDFQDWKRWAGRDQGDDEFQRGDVFRAAGNVLGRGTSSALGSFGRTVNGKITLVRSTVRGATKTVTGSVGLGAVGDGIVSVSDGLVDGVVDTVGGIGKGASSLLIGGGKGVGQALGGISAGVQETTKGIVEGVTTGSGKVLLKGLKRGGKSVIGGVGKGAGTIIEGAADGVANVTFGVAHGIKDVGKGIGGIFKRRKNRKLEE</sequence>
<dbReference type="InterPro" id="IPR026847">
    <property type="entry name" value="VPS13"/>
</dbReference>
<dbReference type="PANTHER" id="PTHR16166:SF93">
    <property type="entry name" value="INTERMEMBRANE LIPID TRANSFER PROTEIN VPS13"/>
    <property type="match status" value="1"/>
</dbReference>
<comment type="similarity">
    <text evidence="1">Belongs to the VPS13 family.</text>
</comment>
<dbReference type="EMBL" id="HBFR01038331">
    <property type="protein sequence ID" value="CAD8900733.1"/>
    <property type="molecule type" value="Transcribed_RNA"/>
</dbReference>
<dbReference type="GO" id="GO:0006623">
    <property type="term" value="P:protein targeting to vacuole"/>
    <property type="evidence" value="ECO:0007669"/>
    <property type="project" value="TreeGrafter"/>
</dbReference>
<accession>A0A7S1G1Z5</accession>